<dbReference type="EMBL" id="BMPT01000028">
    <property type="protein sequence ID" value="GGM43937.1"/>
    <property type="molecule type" value="Genomic_DNA"/>
</dbReference>
<proteinExistence type="predicted"/>
<reference evidence="2" key="2">
    <citation type="submission" date="2020-09" db="EMBL/GenBank/DDBJ databases">
        <authorList>
            <person name="Sun Q."/>
            <person name="Ohkuma M."/>
        </authorList>
    </citation>
    <scope>NUCLEOTIDE SEQUENCE</scope>
    <source>
        <strain evidence="2">JCM 3051</strain>
    </source>
</reference>
<dbReference type="RefSeq" id="WP_171108897.1">
    <property type="nucleotide sequence ID" value="NZ_BMPT01000028.1"/>
</dbReference>
<accession>A0A8H9GPQ1</accession>
<reference evidence="2" key="1">
    <citation type="journal article" date="2014" name="Int. J. Syst. Evol. Microbiol.">
        <title>Complete genome sequence of Corynebacterium casei LMG S-19264T (=DSM 44701T), isolated from a smear-ripened cheese.</title>
        <authorList>
            <consortium name="US DOE Joint Genome Institute (JGI-PGF)"/>
            <person name="Walter F."/>
            <person name="Albersmeier A."/>
            <person name="Kalinowski J."/>
            <person name="Ruckert C."/>
        </authorList>
    </citation>
    <scope>NUCLEOTIDE SEQUENCE</scope>
    <source>
        <strain evidence="2">JCM 3051</strain>
    </source>
</reference>
<keyword evidence="3" id="KW-1185">Reference proteome</keyword>
<dbReference type="Proteomes" id="UP000655589">
    <property type="component" value="Unassembled WGS sequence"/>
</dbReference>
<protein>
    <submittedName>
        <fullName evidence="2">Uncharacterized protein</fullName>
    </submittedName>
</protein>
<dbReference type="AlphaFoldDB" id="A0A8H9GPQ1"/>
<feature type="region of interest" description="Disordered" evidence="1">
    <location>
        <begin position="31"/>
        <end position="51"/>
    </location>
</feature>
<evidence type="ECO:0000256" key="1">
    <source>
        <dbReference type="SAM" id="MobiDB-lite"/>
    </source>
</evidence>
<sequence>MLRYQHVGDEERRHAIAEKLGTVFQDELAERRARKANAPEDTAAEGGAAGT</sequence>
<organism evidence="2 3">
    <name type="scientific">Promicromonospora citrea</name>
    <dbReference type="NCBI Taxonomy" id="43677"/>
    <lineage>
        <taxon>Bacteria</taxon>
        <taxon>Bacillati</taxon>
        <taxon>Actinomycetota</taxon>
        <taxon>Actinomycetes</taxon>
        <taxon>Micrococcales</taxon>
        <taxon>Promicromonosporaceae</taxon>
        <taxon>Promicromonospora</taxon>
    </lineage>
</organism>
<comment type="caution">
    <text evidence="2">The sequence shown here is derived from an EMBL/GenBank/DDBJ whole genome shotgun (WGS) entry which is preliminary data.</text>
</comment>
<evidence type="ECO:0000313" key="2">
    <source>
        <dbReference type="EMBL" id="GGM43937.1"/>
    </source>
</evidence>
<gene>
    <name evidence="2" type="ORF">GCM10010102_44260</name>
</gene>
<evidence type="ECO:0000313" key="3">
    <source>
        <dbReference type="Proteomes" id="UP000655589"/>
    </source>
</evidence>
<name>A0A8H9GPQ1_9MICO</name>